<evidence type="ECO:0000259" key="1">
    <source>
        <dbReference type="Pfam" id="PF26395"/>
    </source>
</evidence>
<sequence>MTRRPAWRRPAWFARPAARIAFQHRLAACGQQVRVTRPPHRHRGGFALAVRLRVPDVMEQTVSIVFSPGAPEVPYVYTDGPSESPHRYSDRALCMWFPYDPPEQRWTRSDGPAALLGHVVAHLLREEWWRRTGEWPGEEAPHGT</sequence>
<proteinExistence type="predicted"/>
<evidence type="ECO:0000313" key="3">
    <source>
        <dbReference type="Proteomes" id="UP000053669"/>
    </source>
</evidence>
<dbReference type="AlphaFoldDB" id="A0A101RK65"/>
<dbReference type="STRING" id="58343.AQJ46_49800"/>
<dbReference type="Pfam" id="PF26395">
    <property type="entry name" value="E2-CBASS"/>
    <property type="match status" value="1"/>
</dbReference>
<dbReference type="EMBL" id="LMWU01000082">
    <property type="protein sequence ID" value="KUN54940.1"/>
    <property type="molecule type" value="Genomic_DNA"/>
</dbReference>
<reference evidence="2 3" key="1">
    <citation type="submission" date="2015-10" db="EMBL/GenBank/DDBJ databases">
        <title>Draft genome sequence of Streptomyces canus DSM 40017, type strain for the species Streptomyces canus.</title>
        <authorList>
            <person name="Ruckert C."/>
            <person name="Winkler A."/>
            <person name="Kalinowski J."/>
            <person name="Kampfer P."/>
            <person name="Glaeser S."/>
        </authorList>
    </citation>
    <scope>NUCLEOTIDE SEQUENCE [LARGE SCALE GENOMIC DNA]</scope>
    <source>
        <strain evidence="2 3">DSM 40017</strain>
    </source>
</reference>
<dbReference type="RefSeq" id="WP_059211988.1">
    <property type="nucleotide sequence ID" value="NZ_KQ948690.1"/>
</dbReference>
<name>A0A101RK65_9ACTN</name>
<dbReference type="Proteomes" id="UP000053669">
    <property type="component" value="Unassembled WGS sequence"/>
</dbReference>
<comment type="caution">
    <text evidence="2">The sequence shown here is derived from an EMBL/GenBank/DDBJ whole genome shotgun (WGS) entry which is preliminary data.</text>
</comment>
<gene>
    <name evidence="2" type="ORF">AQJ46_49800</name>
</gene>
<protein>
    <recommendedName>
        <fullName evidence="1">Type II CBASS E2 protein domain-containing protein</fullName>
    </recommendedName>
</protein>
<dbReference type="InterPro" id="IPR058588">
    <property type="entry name" value="E2-CBASS"/>
</dbReference>
<feature type="domain" description="Type II CBASS E2 protein" evidence="1">
    <location>
        <begin position="77"/>
        <end position="142"/>
    </location>
</feature>
<organism evidence="2 3">
    <name type="scientific">Streptomyces canus</name>
    <dbReference type="NCBI Taxonomy" id="58343"/>
    <lineage>
        <taxon>Bacteria</taxon>
        <taxon>Bacillati</taxon>
        <taxon>Actinomycetota</taxon>
        <taxon>Actinomycetes</taxon>
        <taxon>Kitasatosporales</taxon>
        <taxon>Streptomycetaceae</taxon>
        <taxon>Streptomyces</taxon>
        <taxon>Streptomyces aurantiacus group</taxon>
    </lineage>
</organism>
<accession>A0A101RK65</accession>
<evidence type="ECO:0000313" key="2">
    <source>
        <dbReference type="EMBL" id="KUN54940.1"/>
    </source>
</evidence>